<evidence type="ECO:0000259" key="5">
    <source>
        <dbReference type="Pfam" id="PF05118"/>
    </source>
</evidence>
<sequence>MVRFWLARMRRLSSMYSLPAPSSSSSSSTTQQAGQHPTVFFLPGLETTPVHDENHCPAGANCPCIRLWKKMAEGTEKSHDEREMAPSKKYRPILSMTGDISALQRGYAIIRQELLEFLYYNDNECGDHDQSTEEVRVGFQLFDPKVYTHAGSNSRSNQSGNVNMTCGNSGQARQQQENNPEWSSIYLYHRGVRQSNLCDKHFPQTMSILETQCSHRMAGKCGLGAVYFSKLGRNTKVKEHCGPTNIRWRCHLPLIVPRARSGSKSSGDAENGDSSSCSSRESFLRVGITGVNERCIGWEEGTPILFDDSFLHSAIHYGCDTNNTGGAVNEYGIDDNRNSGNIFMNNNLDGARIVLIVDFWHPSLSEMDRAAFGVLYPPGS</sequence>
<keyword evidence="7" id="KW-1185">Reference proteome</keyword>
<feature type="region of interest" description="Disordered" evidence="4">
    <location>
        <begin position="259"/>
        <end position="278"/>
    </location>
</feature>
<dbReference type="EMBL" id="JALLBG020000024">
    <property type="protein sequence ID" value="KAL3771372.1"/>
    <property type="molecule type" value="Genomic_DNA"/>
</dbReference>
<accession>A0ABD3N5T2</accession>
<comment type="similarity">
    <text evidence="1">Belongs to the aspartyl/asparaginyl beta-hydroxylase family.</text>
</comment>
<feature type="region of interest" description="Disordered" evidence="4">
    <location>
        <begin position="150"/>
        <end position="178"/>
    </location>
</feature>
<dbReference type="InterPro" id="IPR051821">
    <property type="entry name" value="Asp/Asn_beta-hydroxylase"/>
</dbReference>
<evidence type="ECO:0000313" key="7">
    <source>
        <dbReference type="Proteomes" id="UP001530293"/>
    </source>
</evidence>
<protein>
    <recommendedName>
        <fullName evidence="5">Aspartyl/asparaginy/proline hydroxylase domain-containing protein</fullName>
    </recommendedName>
</protein>
<dbReference type="InterPro" id="IPR027443">
    <property type="entry name" value="IPNS-like_sf"/>
</dbReference>
<dbReference type="GO" id="GO:0051213">
    <property type="term" value="F:dioxygenase activity"/>
    <property type="evidence" value="ECO:0007669"/>
    <property type="project" value="UniProtKB-KW"/>
</dbReference>
<gene>
    <name evidence="6" type="ORF">ACHAWU_004645</name>
</gene>
<organism evidence="6 7">
    <name type="scientific">Discostella pseudostelligera</name>
    <dbReference type="NCBI Taxonomy" id="259834"/>
    <lineage>
        <taxon>Eukaryota</taxon>
        <taxon>Sar</taxon>
        <taxon>Stramenopiles</taxon>
        <taxon>Ochrophyta</taxon>
        <taxon>Bacillariophyta</taxon>
        <taxon>Coscinodiscophyceae</taxon>
        <taxon>Thalassiosirophycidae</taxon>
        <taxon>Stephanodiscales</taxon>
        <taxon>Stephanodiscaceae</taxon>
        <taxon>Discostella</taxon>
    </lineage>
</organism>
<name>A0ABD3N5T2_9STRA</name>
<keyword evidence="3" id="KW-0560">Oxidoreductase</keyword>
<evidence type="ECO:0000256" key="2">
    <source>
        <dbReference type="ARBA" id="ARBA00022964"/>
    </source>
</evidence>
<keyword evidence="2" id="KW-0223">Dioxygenase</keyword>
<dbReference type="Gene3D" id="2.60.120.330">
    <property type="entry name" value="B-lactam Antibiotic, Isopenicillin N Synthase, Chain"/>
    <property type="match status" value="1"/>
</dbReference>
<evidence type="ECO:0000256" key="3">
    <source>
        <dbReference type="ARBA" id="ARBA00023002"/>
    </source>
</evidence>
<dbReference type="InterPro" id="IPR007803">
    <property type="entry name" value="Asp/Arg/Pro-Hydrxlase"/>
</dbReference>
<reference evidence="6 7" key="1">
    <citation type="submission" date="2024-10" db="EMBL/GenBank/DDBJ databases">
        <title>Updated reference genomes for cyclostephanoid diatoms.</title>
        <authorList>
            <person name="Roberts W.R."/>
            <person name="Alverson A.J."/>
        </authorList>
    </citation>
    <scope>NUCLEOTIDE SEQUENCE [LARGE SCALE GENOMIC DNA]</scope>
    <source>
        <strain evidence="6 7">AJA232-27</strain>
    </source>
</reference>
<dbReference type="PANTHER" id="PTHR46332">
    <property type="entry name" value="ASPARTATE BETA-HYDROXYLASE DOMAIN-CONTAINING PROTEIN 2"/>
    <property type="match status" value="1"/>
</dbReference>
<dbReference type="AlphaFoldDB" id="A0ABD3N5T2"/>
<evidence type="ECO:0000256" key="4">
    <source>
        <dbReference type="SAM" id="MobiDB-lite"/>
    </source>
</evidence>
<dbReference type="Pfam" id="PF05118">
    <property type="entry name" value="Asp_Arg_Hydrox"/>
    <property type="match status" value="1"/>
</dbReference>
<dbReference type="PANTHER" id="PTHR46332:SF5">
    <property type="entry name" value="ASPARTATE BETA-HYDROXYLASE DOMAIN CONTAINING 2"/>
    <property type="match status" value="1"/>
</dbReference>
<feature type="domain" description="Aspartyl/asparaginy/proline hydroxylase" evidence="5">
    <location>
        <begin position="173"/>
        <end position="318"/>
    </location>
</feature>
<evidence type="ECO:0000256" key="1">
    <source>
        <dbReference type="ARBA" id="ARBA00007730"/>
    </source>
</evidence>
<proteinExistence type="inferred from homology"/>
<evidence type="ECO:0000313" key="6">
    <source>
        <dbReference type="EMBL" id="KAL3771372.1"/>
    </source>
</evidence>
<comment type="caution">
    <text evidence="6">The sequence shown here is derived from an EMBL/GenBank/DDBJ whole genome shotgun (WGS) entry which is preliminary data.</text>
</comment>
<dbReference type="Proteomes" id="UP001530293">
    <property type="component" value="Unassembled WGS sequence"/>
</dbReference>